<dbReference type="OrthoDB" id="2019491at2759"/>
<dbReference type="SUPFAM" id="SSF75620">
    <property type="entry name" value="Release factor"/>
    <property type="match status" value="1"/>
</dbReference>
<dbReference type="InterPro" id="IPR045853">
    <property type="entry name" value="Pep_chain_release_fac_I_sf"/>
</dbReference>
<dbReference type="InterPro" id="IPR000352">
    <property type="entry name" value="Pep_chain_release_fac_I"/>
</dbReference>
<dbReference type="GO" id="GO:0009507">
    <property type="term" value="C:chloroplast"/>
    <property type="evidence" value="ECO:0007669"/>
    <property type="project" value="TreeGrafter"/>
</dbReference>
<keyword evidence="4" id="KW-1185">Reference proteome</keyword>
<sequence length="289" mass="32011">MNKVVNHESLSILHSQIDCSCIFHSCQMAHSVLRSFLRFPSSNSCSFKKSAATSWGCYNRFYRNYSVYLFIRNSKPRGWSVMRTGMHEAKFKFSTNSGSSSLSSNTSTCETDGGREYLMMTDDQLISQCEMNTFKASGPGGQHRNKRESAVRLKHLPTGIIAQAVEDRSQHKNRSSALARLRMLLALKVRNTVDLDAYLPPPELVQILPAKSTVRGLYQGHQIGPNNPKFVMGMQALLDLIFAGKGSVADAAKKLGLSTGALSRLILSDDSLRMAVNELRASKGMKPLK</sequence>
<evidence type="ECO:0000313" key="3">
    <source>
        <dbReference type="EMBL" id="CAA3022333.1"/>
    </source>
</evidence>
<evidence type="ECO:0000256" key="1">
    <source>
        <dbReference type="ARBA" id="ARBA00010835"/>
    </source>
</evidence>
<dbReference type="AlphaFoldDB" id="A0A8S0UW74"/>
<feature type="domain" description="Prokaryotic-type class I peptide chain release factors" evidence="2">
    <location>
        <begin position="128"/>
        <end position="186"/>
    </location>
</feature>
<evidence type="ECO:0000259" key="2">
    <source>
        <dbReference type="Pfam" id="PF00472"/>
    </source>
</evidence>
<dbReference type="EMBL" id="CACTIH010009067">
    <property type="protein sequence ID" value="CAA3022333.1"/>
    <property type="molecule type" value="Genomic_DNA"/>
</dbReference>
<protein>
    <submittedName>
        <fullName evidence="3">Peptide chain release factor 1</fullName>
    </submittedName>
</protein>
<dbReference type="Gramene" id="OE9A051978T2">
    <property type="protein sequence ID" value="OE9A051978C2"/>
    <property type="gene ID" value="OE9A051978"/>
</dbReference>
<dbReference type="Gene3D" id="3.30.160.20">
    <property type="match status" value="1"/>
</dbReference>
<proteinExistence type="inferred from homology"/>
<dbReference type="Proteomes" id="UP000594638">
    <property type="component" value="Unassembled WGS sequence"/>
</dbReference>
<accession>A0A8S0UW74</accession>
<dbReference type="PANTHER" id="PTHR43804">
    <property type="entry name" value="LD18447P"/>
    <property type="match status" value="1"/>
</dbReference>
<gene>
    <name evidence="3" type="ORF">OLEA9_A051978</name>
</gene>
<comment type="caution">
    <text evidence="3">The sequence shown here is derived from an EMBL/GenBank/DDBJ whole genome shotgun (WGS) entry which is preliminary data.</text>
</comment>
<comment type="similarity">
    <text evidence="1">Belongs to the prokaryotic/mitochondrial release factor family.</text>
</comment>
<name>A0A8S0UW74_OLEEU</name>
<dbReference type="PANTHER" id="PTHR43804:SF6">
    <property type="entry name" value="CLASS I PEPTIDE CHAIN RELEASE FACTOR"/>
    <property type="match status" value="1"/>
</dbReference>
<evidence type="ECO:0000313" key="4">
    <source>
        <dbReference type="Proteomes" id="UP000594638"/>
    </source>
</evidence>
<reference evidence="3 4" key="1">
    <citation type="submission" date="2019-12" db="EMBL/GenBank/DDBJ databases">
        <authorList>
            <person name="Alioto T."/>
            <person name="Alioto T."/>
            <person name="Gomez Garrido J."/>
        </authorList>
    </citation>
    <scope>NUCLEOTIDE SEQUENCE [LARGE SCALE GENOMIC DNA]</scope>
</reference>
<dbReference type="Pfam" id="PF00472">
    <property type="entry name" value="RF-1"/>
    <property type="match status" value="1"/>
</dbReference>
<dbReference type="GO" id="GO:0003747">
    <property type="term" value="F:translation release factor activity"/>
    <property type="evidence" value="ECO:0007669"/>
    <property type="project" value="InterPro"/>
</dbReference>
<organism evidence="3 4">
    <name type="scientific">Olea europaea subsp. europaea</name>
    <dbReference type="NCBI Taxonomy" id="158383"/>
    <lineage>
        <taxon>Eukaryota</taxon>
        <taxon>Viridiplantae</taxon>
        <taxon>Streptophyta</taxon>
        <taxon>Embryophyta</taxon>
        <taxon>Tracheophyta</taxon>
        <taxon>Spermatophyta</taxon>
        <taxon>Magnoliopsida</taxon>
        <taxon>eudicotyledons</taxon>
        <taxon>Gunneridae</taxon>
        <taxon>Pentapetalae</taxon>
        <taxon>asterids</taxon>
        <taxon>lamiids</taxon>
        <taxon>Lamiales</taxon>
        <taxon>Oleaceae</taxon>
        <taxon>Oleeae</taxon>
        <taxon>Olea</taxon>
    </lineage>
</organism>
<dbReference type="InterPro" id="IPR050057">
    <property type="entry name" value="Prokaryotic/Mito_RF"/>
</dbReference>